<accession>A0A2S6EZZ4</accession>
<dbReference type="OrthoDB" id="1551288at2"/>
<gene>
    <name evidence="1" type="ORF">C3928_08320</name>
</gene>
<proteinExistence type="predicted"/>
<name>A0A2S6EZZ4_LEGPN</name>
<sequence length="86" mass="9024">MSLKEKLIQSTVSAFLILIASNTAMAEDSSTEKCYGIVKKGMNDCSTATSDCAGSSTKDNQKDAFILLPKGICDKIVGASLDKGKS</sequence>
<dbReference type="InterPro" id="IPR018740">
    <property type="entry name" value="DUF2282_membr"/>
</dbReference>
<comment type="caution">
    <text evidence="1">The sequence shown here is derived from an EMBL/GenBank/DDBJ whole genome shotgun (WGS) entry which is preliminary data.</text>
</comment>
<dbReference type="Pfam" id="PF10048">
    <property type="entry name" value="DUF2282"/>
    <property type="match status" value="1"/>
</dbReference>
<dbReference type="EMBL" id="PQWY01000011">
    <property type="protein sequence ID" value="PPK30758.1"/>
    <property type="molecule type" value="Genomic_DNA"/>
</dbReference>
<dbReference type="Proteomes" id="UP000239239">
    <property type="component" value="Unassembled WGS sequence"/>
</dbReference>
<organism evidence="1 2">
    <name type="scientific">Legionella pneumophila</name>
    <dbReference type="NCBI Taxonomy" id="446"/>
    <lineage>
        <taxon>Bacteria</taxon>
        <taxon>Pseudomonadati</taxon>
        <taxon>Pseudomonadota</taxon>
        <taxon>Gammaproteobacteria</taxon>
        <taxon>Legionellales</taxon>
        <taxon>Legionellaceae</taxon>
        <taxon>Legionella</taxon>
    </lineage>
</organism>
<evidence type="ECO:0000313" key="2">
    <source>
        <dbReference type="Proteomes" id="UP000239239"/>
    </source>
</evidence>
<protein>
    <submittedName>
        <fullName evidence="1">DUF2282 domain-containing protein</fullName>
    </submittedName>
</protein>
<evidence type="ECO:0000313" key="1">
    <source>
        <dbReference type="EMBL" id="PPK30758.1"/>
    </source>
</evidence>
<dbReference type="RefSeq" id="WP_027227141.1">
    <property type="nucleotide sequence ID" value="NZ_CP017601.1"/>
</dbReference>
<reference evidence="1 2" key="1">
    <citation type="submission" date="2018-02" db="EMBL/GenBank/DDBJ databases">
        <title>Draft genome sequences of four Legionella pneumophila clinical strains isolated in Ontario.</title>
        <authorList>
            <person name="Fortuna A."/>
            <person name="Ramnarine R."/>
            <person name="Li A."/>
            <person name="Frantz C."/>
            <person name="Mallo G."/>
        </authorList>
    </citation>
    <scope>NUCLEOTIDE SEQUENCE [LARGE SCALE GENOMIC DNA]</scope>
    <source>
        <strain evidence="1 2">LG61</strain>
    </source>
</reference>
<dbReference type="AlphaFoldDB" id="A0A2S6EZZ4"/>